<dbReference type="PROSITE" id="PS51201">
    <property type="entry name" value="RCK_N"/>
    <property type="match status" value="1"/>
</dbReference>
<keyword evidence="4" id="KW-0406">Ion transport</keyword>
<dbReference type="SUPFAM" id="SSF81324">
    <property type="entry name" value="Voltage-gated potassium channels"/>
    <property type="match status" value="1"/>
</dbReference>
<evidence type="ECO:0000256" key="1">
    <source>
        <dbReference type="ARBA" id="ARBA00004651"/>
    </source>
</evidence>
<feature type="transmembrane region" description="Helical" evidence="2">
    <location>
        <begin position="100"/>
        <end position="119"/>
    </location>
</feature>
<dbReference type="PANTHER" id="PTHR43833">
    <property type="entry name" value="POTASSIUM CHANNEL PROTEIN 2-RELATED-RELATED"/>
    <property type="match status" value="1"/>
</dbReference>
<feature type="domain" description="RCK N-terminal" evidence="3">
    <location>
        <begin position="132"/>
        <end position="251"/>
    </location>
</feature>
<dbReference type="EMBL" id="JACTNF010000003">
    <property type="protein sequence ID" value="MBO1073870.1"/>
    <property type="molecule type" value="Genomic_DNA"/>
</dbReference>
<dbReference type="Proteomes" id="UP001518990">
    <property type="component" value="Unassembled WGS sequence"/>
</dbReference>
<dbReference type="InterPro" id="IPR003148">
    <property type="entry name" value="RCK_N"/>
</dbReference>
<keyword evidence="2" id="KW-0812">Transmembrane</keyword>
<feature type="transmembrane region" description="Helical" evidence="2">
    <location>
        <begin position="21"/>
        <end position="46"/>
    </location>
</feature>
<proteinExistence type="predicted"/>
<dbReference type="Pfam" id="PF07885">
    <property type="entry name" value="Ion_trans_2"/>
    <property type="match status" value="1"/>
</dbReference>
<keyword evidence="2" id="KW-1133">Transmembrane helix</keyword>
<dbReference type="PANTHER" id="PTHR43833:SF9">
    <property type="entry name" value="POTASSIUM CHANNEL PROTEIN YUGO-RELATED"/>
    <property type="match status" value="1"/>
</dbReference>
<evidence type="ECO:0000313" key="4">
    <source>
        <dbReference type="EMBL" id="MBO1073870.1"/>
    </source>
</evidence>
<comment type="subcellular location">
    <subcellularLocation>
        <location evidence="1">Cell membrane</location>
        <topology evidence="1">Multi-pass membrane protein</topology>
    </subcellularLocation>
</comment>
<dbReference type="RefSeq" id="WP_207445457.1">
    <property type="nucleotide sequence ID" value="NZ_CP061091.1"/>
</dbReference>
<protein>
    <submittedName>
        <fullName evidence="4">Potassium channel family protein</fullName>
    </submittedName>
</protein>
<dbReference type="Gene3D" id="3.40.50.720">
    <property type="entry name" value="NAD(P)-binding Rossmann-like Domain"/>
    <property type="match status" value="1"/>
</dbReference>
<dbReference type="Pfam" id="PF02254">
    <property type="entry name" value="TrkA_N"/>
    <property type="match status" value="1"/>
</dbReference>
<comment type="caution">
    <text evidence="4">The sequence shown here is derived from an EMBL/GenBank/DDBJ whole genome shotgun (WGS) entry which is preliminary data.</text>
</comment>
<sequence>MLLPSRRRRPFLHLRRNSRAPVWVSLLWRILLVLVLIAIAVAIQWIDRSGLRDNVDGEVSFADIIYFTMITITTVGYGDIVPVTTRARLFDALLLTPIRLFLWLIFLGTAYDFVLRHLWEKWRMGMIQRNLRGHTVVAGHGTSGAEAVSELLRRGTSPDSIVVVDPRTLALEAAAARGLAVLEGDATRNATLEAVQINRAASLIVSAGRDDTSVLIVLTARRLAPHVPISVVIRAEDNEPLARQAGADTVINPASFAGLLLAGSTNGRHIAAYLADLASAGGSISLRERQVTPDEVGRPLTAIQTGLGVRVYRKDRYFSFSDPEIRSLQPGDTIVEIVSHRE</sequence>
<evidence type="ECO:0000313" key="5">
    <source>
        <dbReference type="Proteomes" id="UP001518990"/>
    </source>
</evidence>
<accession>A0ABS3K8T4</accession>
<evidence type="ECO:0000259" key="3">
    <source>
        <dbReference type="PROSITE" id="PS51201"/>
    </source>
</evidence>
<evidence type="ECO:0000256" key="2">
    <source>
        <dbReference type="SAM" id="Phobius"/>
    </source>
</evidence>
<organism evidence="4 5">
    <name type="scientific">Roseomonas marmotae</name>
    <dbReference type="NCBI Taxonomy" id="2768161"/>
    <lineage>
        <taxon>Bacteria</taxon>
        <taxon>Pseudomonadati</taxon>
        <taxon>Pseudomonadota</taxon>
        <taxon>Alphaproteobacteria</taxon>
        <taxon>Acetobacterales</taxon>
        <taxon>Roseomonadaceae</taxon>
        <taxon>Roseomonas</taxon>
    </lineage>
</organism>
<dbReference type="SUPFAM" id="SSF51735">
    <property type="entry name" value="NAD(P)-binding Rossmann-fold domains"/>
    <property type="match status" value="1"/>
</dbReference>
<dbReference type="Gene3D" id="1.10.287.70">
    <property type="match status" value="1"/>
</dbReference>
<keyword evidence="2" id="KW-0472">Membrane</keyword>
<dbReference type="InterPro" id="IPR036291">
    <property type="entry name" value="NAD(P)-bd_dom_sf"/>
</dbReference>
<reference evidence="4 5" key="1">
    <citation type="submission" date="2020-09" db="EMBL/GenBank/DDBJ databases">
        <title>Roseomonas.</title>
        <authorList>
            <person name="Zhu W."/>
        </authorList>
    </citation>
    <scope>NUCLEOTIDE SEQUENCE [LARGE SCALE GENOMIC DNA]</scope>
    <source>
        <strain evidence="4 5">1311</strain>
    </source>
</reference>
<keyword evidence="4" id="KW-0407">Ion channel</keyword>
<dbReference type="InterPro" id="IPR050721">
    <property type="entry name" value="Trk_Ktr_HKT_K-transport"/>
</dbReference>
<dbReference type="InterPro" id="IPR013099">
    <property type="entry name" value="K_chnl_dom"/>
</dbReference>
<name>A0ABS3K8T4_9PROT</name>
<keyword evidence="4" id="KW-0813">Transport</keyword>
<dbReference type="GO" id="GO:0034220">
    <property type="term" value="P:monoatomic ion transmembrane transport"/>
    <property type="evidence" value="ECO:0007669"/>
    <property type="project" value="UniProtKB-KW"/>
</dbReference>
<gene>
    <name evidence="4" type="ORF">IAI60_04555</name>
</gene>
<keyword evidence="5" id="KW-1185">Reference proteome</keyword>